<keyword evidence="2" id="KW-0812">Transmembrane</keyword>
<evidence type="ECO:0000313" key="3">
    <source>
        <dbReference type="EMBL" id="XAY06849.1"/>
    </source>
</evidence>
<keyword evidence="2" id="KW-0472">Membrane</keyword>
<dbReference type="AlphaFoldDB" id="A0AAU7AYW2"/>
<sequence>MSDHPSADREKPVGELLRQLSEETSTLVRQELELAKAEISQKGKAAGVGAGLLGGAGVTALVTLIALMLTVLFLLDTAMATWLAALITTVIFGAAAAVQALIGKNRLQDAGPPVPEQTTDSVKEDVEWAKTRARSART</sequence>
<keyword evidence="2" id="KW-1133">Transmembrane helix</keyword>
<evidence type="ECO:0000256" key="1">
    <source>
        <dbReference type="SAM" id="MobiDB-lite"/>
    </source>
</evidence>
<feature type="transmembrane region" description="Helical" evidence="2">
    <location>
        <begin position="81"/>
        <end position="102"/>
    </location>
</feature>
<organism evidence="3">
    <name type="scientific">Paraconexibacter sp. AEG42_29</name>
    <dbReference type="NCBI Taxonomy" id="2997339"/>
    <lineage>
        <taxon>Bacteria</taxon>
        <taxon>Bacillati</taxon>
        <taxon>Actinomycetota</taxon>
        <taxon>Thermoleophilia</taxon>
        <taxon>Solirubrobacterales</taxon>
        <taxon>Paraconexibacteraceae</taxon>
        <taxon>Paraconexibacter</taxon>
    </lineage>
</organism>
<dbReference type="RefSeq" id="WP_354698063.1">
    <property type="nucleotide sequence ID" value="NZ_CP114014.1"/>
</dbReference>
<gene>
    <name evidence="3" type="ORF">DSM112329_03727</name>
</gene>
<dbReference type="InterPro" id="IPR009937">
    <property type="entry name" value="Phage_holin_3_6"/>
</dbReference>
<accession>A0AAU7AYW2</accession>
<evidence type="ECO:0008006" key="4">
    <source>
        <dbReference type="Google" id="ProtNLM"/>
    </source>
</evidence>
<name>A0AAU7AYW2_9ACTN</name>
<feature type="transmembrane region" description="Helical" evidence="2">
    <location>
        <begin position="50"/>
        <end position="75"/>
    </location>
</feature>
<dbReference type="KEGG" id="parq:DSM112329_03727"/>
<reference evidence="3" key="1">
    <citation type="submission" date="2022-12" db="EMBL/GenBank/DDBJ databases">
        <title>Paraconexibacter alkalitolerans sp. nov. and Baekduia alba sp. nov., isolated from soil and emended description of the genera Paraconexibacter (Chun et al., 2020) and Baekduia (An et al., 2020).</title>
        <authorList>
            <person name="Vieira S."/>
            <person name="Huber K.J."/>
            <person name="Geppert A."/>
            <person name="Wolf J."/>
            <person name="Neumann-Schaal M."/>
            <person name="Muesken M."/>
            <person name="Overmann J."/>
        </authorList>
    </citation>
    <scope>NUCLEOTIDE SEQUENCE</scope>
    <source>
        <strain evidence="3">AEG42_29</strain>
    </source>
</reference>
<evidence type="ECO:0000256" key="2">
    <source>
        <dbReference type="SAM" id="Phobius"/>
    </source>
</evidence>
<feature type="region of interest" description="Disordered" evidence="1">
    <location>
        <begin position="107"/>
        <end position="138"/>
    </location>
</feature>
<protein>
    <recommendedName>
        <fullName evidence="4">Phage holin family protein</fullName>
    </recommendedName>
</protein>
<dbReference type="EMBL" id="CP114014">
    <property type="protein sequence ID" value="XAY06849.1"/>
    <property type="molecule type" value="Genomic_DNA"/>
</dbReference>
<dbReference type="Pfam" id="PF07332">
    <property type="entry name" value="Phage_holin_3_6"/>
    <property type="match status" value="1"/>
</dbReference>
<feature type="compositionally biased region" description="Basic and acidic residues" evidence="1">
    <location>
        <begin position="121"/>
        <end position="130"/>
    </location>
</feature>
<proteinExistence type="predicted"/>